<dbReference type="EMBL" id="CP024047">
    <property type="protein sequence ID" value="AXR76431.1"/>
    <property type="molecule type" value="Genomic_DNA"/>
</dbReference>
<evidence type="ECO:0000313" key="1">
    <source>
        <dbReference type="EMBL" id="AXR76431.1"/>
    </source>
</evidence>
<accession>A0A346PA86</accession>
<evidence type="ECO:0000313" key="4">
    <source>
        <dbReference type="Proteomes" id="UP000258707"/>
    </source>
</evidence>
<dbReference type="KEGG" id="nag:AArcMg_0076"/>
<protein>
    <submittedName>
        <fullName evidence="2">Uncharacterized protein</fullName>
    </submittedName>
</protein>
<name>A0A346PKR4_9EURY</name>
<dbReference type="KEGG" id="nan:AArc1_0077"/>
<keyword evidence="3" id="KW-1185">Reference proteome</keyword>
<reference evidence="3" key="2">
    <citation type="submission" date="2018-02" db="EMBL/GenBank/DDBJ databases">
        <title>Phenotypic and genomic properties of facultatively anaerobic sulfur-reducing natronoarchaea from hypersaline soda lakes.</title>
        <authorList>
            <person name="Sorokin D.Y."/>
            <person name="Kublanov I.V."/>
            <person name="Roman P."/>
            <person name="Sinninghe Damste J.S."/>
            <person name="Golyshin P.N."/>
            <person name="Rojo D."/>
            <person name="Ciordia S."/>
            <person name="Mena M.D.C."/>
            <person name="Ferrer M."/>
            <person name="Messina E."/>
            <person name="Smedile F."/>
            <person name="La Spada G."/>
            <person name="La Cono V."/>
            <person name="Yakimov M.M."/>
        </authorList>
    </citation>
    <scope>NUCLEOTIDE SEQUENCE [LARGE SCALE GENOMIC DNA]</scope>
    <source>
        <strain evidence="3">AArc-Mg</strain>
    </source>
</reference>
<reference evidence="2" key="3">
    <citation type="journal article" date="2019" name="Int. J. Syst. Evol. Microbiol.">
        <title>Natronolimnobius sulfurireducens sp. nov. and Halalkaliarchaeum desulfuricum gen. nov., sp. nov., the first sulfur-respiring alkaliphilic haloarchaea from hypersaline alkaline lakes.</title>
        <authorList>
            <person name="Sorokin D.Y."/>
            <person name="Yakimov M."/>
            <person name="Messina E."/>
            <person name="Merkel A.Y."/>
            <person name="Bale N.J."/>
            <person name="Sinninghe Damste J.S."/>
        </authorList>
    </citation>
    <scope>NUCLEOTIDE SEQUENCE</scope>
    <source>
        <strain evidence="2">AArc-Mg</strain>
        <strain evidence="1">AArc1</strain>
    </source>
</reference>
<gene>
    <name evidence="1" type="ORF">AArc1_0077</name>
    <name evidence="2" type="ORF">AArcMg_0076</name>
</gene>
<evidence type="ECO:0000313" key="3">
    <source>
        <dbReference type="Proteomes" id="UP000258613"/>
    </source>
</evidence>
<organism evidence="2 3">
    <name type="scientific">Natrarchaeobaculum sulfurireducens</name>
    <dbReference type="NCBI Taxonomy" id="2044521"/>
    <lineage>
        <taxon>Archaea</taxon>
        <taxon>Methanobacteriati</taxon>
        <taxon>Methanobacteriota</taxon>
        <taxon>Stenosarchaea group</taxon>
        <taxon>Halobacteria</taxon>
        <taxon>Halobacteriales</taxon>
        <taxon>Natrialbaceae</taxon>
        <taxon>Natrarchaeobaculum</taxon>
    </lineage>
</organism>
<reference evidence="4" key="1">
    <citation type="submission" date="2017-10" db="EMBL/GenBank/DDBJ databases">
        <title>Phenotypic and genomic properties of facultatively anaerobic sulfur-reducing natronoarchaea from hypersaline soda lakes.</title>
        <authorList>
            <person name="Sorokin D.Y."/>
            <person name="Kublanov I.V."/>
            <person name="Roman P."/>
            <person name="Sinninghe Damste J.S."/>
            <person name="Golyshin P.N."/>
            <person name="Rojo D."/>
            <person name="Ciordia S."/>
            <person name="Mena Md.C."/>
            <person name="Ferrer M."/>
            <person name="Messina E."/>
            <person name="Smedile F."/>
            <person name="La Spada G."/>
            <person name="La Cono V."/>
            <person name="Yakimov M.M."/>
        </authorList>
    </citation>
    <scope>NUCLEOTIDE SEQUENCE [LARGE SCALE GENOMIC DNA]</scope>
    <source>
        <strain evidence="4">AArc1</strain>
    </source>
</reference>
<dbReference type="AlphaFoldDB" id="A0A346PKR4"/>
<dbReference type="Proteomes" id="UP000258707">
    <property type="component" value="Chromosome"/>
</dbReference>
<dbReference type="Proteomes" id="UP000258613">
    <property type="component" value="Chromosome"/>
</dbReference>
<proteinExistence type="predicted"/>
<sequence>MTTYMSPEQPPIPREALPPGWGLTAHCDGRFGYRYRAPPIDLVADRTAANQCHPTLGLNCCWELRCRYRLGDRSIADVIGCVSTRRAAADGLLECMQHIHDAGTLSGPAEVLAVLEDVSFSDFVPDCRTSP</sequence>
<accession>A0A346PKR4</accession>
<evidence type="ECO:0000313" key="2">
    <source>
        <dbReference type="EMBL" id="AXR80109.1"/>
    </source>
</evidence>
<dbReference type="EMBL" id="CP027033">
    <property type="protein sequence ID" value="AXR80109.1"/>
    <property type="molecule type" value="Genomic_DNA"/>
</dbReference>